<protein>
    <submittedName>
        <fullName evidence="2">Uncharacterized protein</fullName>
    </submittedName>
</protein>
<accession>A0A7J7ZKA8</accession>
<reference evidence="2 3" key="1">
    <citation type="journal article" date="2020" name="Nature">
        <title>Six reference-quality genomes reveal evolution of bat adaptations.</title>
        <authorList>
            <person name="Jebb D."/>
            <person name="Huang Z."/>
            <person name="Pippel M."/>
            <person name="Hughes G.M."/>
            <person name="Lavrichenko K."/>
            <person name="Devanna P."/>
            <person name="Winkler S."/>
            <person name="Jermiin L.S."/>
            <person name="Skirmuntt E.C."/>
            <person name="Katzourakis A."/>
            <person name="Burkitt-Gray L."/>
            <person name="Ray D.A."/>
            <person name="Sullivan K.A.M."/>
            <person name="Roscito J.G."/>
            <person name="Kirilenko B.M."/>
            <person name="Davalos L.M."/>
            <person name="Corthals A.P."/>
            <person name="Power M.L."/>
            <person name="Jones G."/>
            <person name="Ransome R.D."/>
            <person name="Dechmann D.K.N."/>
            <person name="Locatelli A.G."/>
            <person name="Puechmaille S.J."/>
            <person name="Fedrigo O."/>
            <person name="Jarvis E.D."/>
            <person name="Hiller M."/>
            <person name="Vernes S.C."/>
            <person name="Myers E.W."/>
            <person name="Teeling E.C."/>
        </authorList>
    </citation>
    <scope>NUCLEOTIDE SEQUENCE [LARGE SCALE GENOMIC DNA]</scope>
    <source>
        <strain evidence="2">MPipKuh1</strain>
        <tissue evidence="2">Flight muscle</tissue>
    </source>
</reference>
<dbReference type="EMBL" id="JACAGB010000003">
    <property type="protein sequence ID" value="KAF6374376.1"/>
    <property type="molecule type" value="Genomic_DNA"/>
</dbReference>
<keyword evidence="1" id="KW-0472">Membrane</keyword>
<comment type="caution">
    <text evidence="2">The sequence shown here is derived from an EMBL/GenBank/DDBJ whole genome shotgun (WGS) entry which is preliminary data.</text>
</comment>
<feature type="transmembrane region" description="Helical" evidence="1">
    <location>
        <begin position="30"/>
        <end position="50"/>
    </location>
</feature>
<keyword evidence="3" id="KW-1185">Reference proteome</keyword>
<dbReference type="Proteomes" id="UP000558488">
    <property type="component" value="Unassembled WGS sequence"/>
</dbReference>
<sequence length="132" mass="15291">MCTLLFLAFFTLNNISEIHDVACIRMFFLSFFKFILLVLIVLFKILQIVVHMSHFSPLTSSWPLLLPWHMPSPPHPQCLASIGYASYMHTYKSFRCFLTQPPPPTALLCLPTVVDSLFHAFFPLYLFLFMSL</sequence>
<proteinExistence type="predicted"/>
<dbReference type="AlphaFoldDB" id="A0A7J7ZKA8"/>
<gene>
    <name evidence="2" type="ORF">mPipKuh1_009595</name>
</gene>
<evidence type="ECO:0000313" key="3">
    <source>
        <dbReference type="Proteomes" id="UP000558488"/>
    </source>
</evidence>
<organism evidence="2 3">
    <name type="scientific">Pipistrellus kuhlii</name>
    <name type="common">Kuhl's pipistrelle</name>
    <dbReference type="NCBI Taxonomy" id="59472"/>
    <lineage>
        <taxon>Eukaryota</taxon>
        <taxon>Metazoa</taxon>
        <taxon>Chordata</taxon>
        <taxon>Craniata</taxon>
        <taxon>Vertebrata</taxon>
        <taxon>Euteleostomi</taxon>
        <taxon>Mammalia</taxon>
        <taxon>Eutheria</taxon>
        <taxon>Laurasiatheria</taxon>
        <taxon>Chiroptera</taxon>
        <taxon>Yangochiroptera</taxon>
        <taxon>Vespertilionidae</taxon>
        <taxon>Pipistrellus</taxon>
    </lineage>
</organism>
<feature type="transmembrane region" description="Helical" evidence="1">
    <location>
        <begin position="105"/>
        <end position="128"/>
    </location>
</feature>
<evidence type="ECO:0000256" key="1">
    <source>
        <dbReference type="SAM" id="Phobius"/>
    </source>
</evidence>
<name>A0A7J7ZKA8_PIPKU</name>
<keyword evidence="1" id="KW-1133">Transmembrane helix</keyword>
<keyword evidence="1" id="KW-0812">Transmembrane</keyword>
<evidence type="ECO:0000313" key="2">
    <source>
        <dbReference type="EMBL" id="KAF6374376.1"/>
    </source>
</evidence>